<evidence type="ECO:0000313" key="5">
    <source>
        <dbReference type="Proteomes" id="UP001162131"/>
    </source>
</evidence>
<name>A0AAU9K1Q1_9CILI</name>
<dbReference type="CDD" id="cd00154">
    <property type="entry name" value="Rab"/>
    <property type="match status" value="1"/>
</dbReference>
<dbReference type="PROSITE" id="PS51421">
    <property type="entry name" value="RAS"/>
    <property type="match status" value="1"/>
</dbReference>
<reference evidence="4" key="1">
    <citation type="submission" date="2021-09" db="EMBL/GenBank/DDBJ databases">
        <authorList>
            <consortium name="AG Swart"/>
            <person name="Singh M."/>
            <person name="Singh A."/>
            <person name="Seah K."/>
            <person name="Emmerich C."/>
        </authorList>
    </citation>
    <scope>NUCLEOTIDE SEQUENCE</scope>
    <source>
        <strain evidence="4">ATCC30299</strain>
    </source>
</reference>
<gene>
    <name evidence="4" type="ORF">BSTOLATCC_MIC53180</name>
</gene>
<dbReference type="SUPFAM" id="SSF52540">
    <property type="entry name" value="P-loop containing nucleoside triphosphate hydrolases"/>
    <property type="match status" value="1"/>
</dbReference>
<dbReference type="Pfam" id="PF00071">
    <property type="entry name" value="Ras"/>
    <property type="match status" value="1"/>
</dbReference>
<keyword evidence="3" id="KW-0449">Lipoprotein</keyword>
<accession>A0AAU9K1Q1</accession>
<keyword evidence="1" id="KW-0547">Nucleotide-binding</keyword>
<organism evidence="4 5">
    <name type="scientific">Blepharisma stoltei</name>
    <dbReference type="NCBI Taxonomy" id="1481888"/>
    <lineage>
        <taxon>Eukaryota</taxon>
        <taxon>Sar</taxon>
        <taxon>Alveolata</taxon>
        <taxon>Ciliophora</taxon>
        <taxon>Postciliodesmatophora</taxon>
        <taxon>Heterotrichea</taxon>
        <taxon>Heterotrichida</taxon>
        <taxon>Blepharismidae</taxon>
        <taxon>Blepharisma</taxon>
    </lineage>
</organism>
<evidence type="ECO:0000256" key="1">
    <source>
        <dbReference type="ARBA" id="ARBA00022741"/>
    </source>
</evidence>
<dbReference type="SMART" id="SM00173">
    <property type="entry name" value="RAS"/>
    <property type="match status" value="1"/>
</dbReference>
<evidence type="ECO:0000313" key="4">
    <source>
        <dbReference type="EMBL" id="CAG9331100.1"/>
    </source>
</evidence>
<keyword evidence="5" id="KW-1185">Reference proteome</keyword>
<protein>
    <submittedName>
        <fullName evidence="4">Uncharacterized protein</fullName>
    </submittedName>
</protein>
<dbReference type="Proteomes" id="UP001162131">
    <property type="component" value="Unassembled WGS sequence"/>
</dbReference>
<dbReference type="EMBL" id="CAJZBQ010000053">
    <property type="protein sequence ID" value="CAG9331100.1"/>
    <property type="molecule type" value="Genomic_DNA"/>
</dbReference>
<dbReference type="GO" id="GO:0005525">
    <property type="term" value="F:GTP binding"/>
    <property type="evidence" value="ECO:0007669"/>
    <property type="project" value="UniProtKB-KW"/>
</dbReference>
<dbReference type="InterPro" id="IPR005225">
    <property type="entry name" value="Small_GTP-bd"/>
</dbReference>
<dbReference type="GO" id="GO:0003924">
    <property type="term" value="F:GTPase activity"/>
    <property type="evidence" value="ECO:0007669"/>
    <property type="project" value="InterPro"/>
</dbReference>
<dbReference type="PROSITE" id="PS51420">
    <property type="entry name" value="RHO"/>
    <property type="match status" value="1"/>
</dbReference>
<dbReference type="InterPro" id="IPR027417">
    <property type="entry name" value="P-loop_NTPase"/>
</dbReference>
<comment type="caution">
    <text evidence="4">The sequence shown here is derived from an EMBL/GenBank/DDBJ whole genome shotgun (WGS) entry which is preliminary data.</text>
</comment>
<evidence type="ECO:0000256" key="3">
    <source>
        <dbReference type="ARBA" id="ARBA00023288"/>
    </source>
</evidence>
<dbReference type="SMART" id="SM00175">
    <property type="entry name" value="RAB"/>
    <property type="match status" value="1"/>
</dbReference>
<dbReference type="NCBIfam" id="TIGR00231">
    <property type="entry name" value="small_GTP"/>
    <property type="match status" value="1"/>
</dbReference>
<keyword evidence="2" id="KW-0342">GTP-binding</keyword>
<dbReference type="PROSITE" id="PS51419">
    <property type="entry name" value="RAB"/>
    <property type="match status" value="1"/>
</dbReference>
<dbReference type="Gene3D" id="3.40.50.300">
    <property type="entry name" value="P-loop containing nucleotide triphosphate hydrolases"/>
    <property type="match status" value="1"/>
</dbReference>
<dbReference type="FunFam" id="3.40.50.300:FF:001129">
    <property type="entry name" value="ras-related protein Rab-44 isoform X2"/>
    <property type="match status" value="1"/>
</dbReference>
<dbReference type="PRINTS" id="PR00449">
    <property type="entry name" value="RASTRNSFRMNG"/>
</dbReference>
<dbReference type="SMART" id="SM00174">
    <property type="entry name" value="RHO"/>
    <property type="match status" value="1"/>
</dbReference>
<dbReference type="InterPro" id="IPR001806">
    <property type="entry name" value="Small_GTPase"/>
</dbReference>
<evidence type="ECO:0000256" key="2">
    <source>
        <dbReference type="ARBA" id="ARBA00023134"/>
    </source>
</evidence>
<dbReference type="SMART" id="SM00176">
    <property type="entry name" value="RAN"/>
    <property type="match status" value="1"/>
</dbReference>
<dbReference type="AlphaFoldDB" id="A0AAU9K1Q1"/>
<proteinExistence type="predicted"/>
<sequence>MKPSLSQTNDYNFKIIIVGDSGVGKSSLIRRYMKKEFSEKTATTIGVWNYTKIVEIENKNIMLNIWDTAGQEKFKCLIPTFFRGSHAAILVYDITNQKSFNSIFYWIDKIHEHATSNVVFMMIGNKSDMETERKVPQELGQSKARDNKMLFLETSCLNSTNVERAFEEVTNQLLVVNGNQRIEEVKTSELIPSAKKISIVQQPQEVKKRKRRRC</sequence>
<dbReference type="PANTHER" id="PTHR47978">
    <property type="match status" value="1"/>
</dbReference>